<dbReference type="PANTHER" id="PTHR11614">
    <property type="entry name" value="PHOSPHOLIPASE-RELATED"/>
    <property type="match status" value="1"/>
</dbReference>
<dbReference type="Proteomes" id="UP001431775">
    <property type="component" value="Unassembled WGS sequence"/>
</dbReference>
<dbReference type="InterPro" id="IPR051044">
    <property type="entry name" value="MAG_DAG_Lipase"/>
</dbReference>
<dbReference type="SUPFAM" id="SSF53474">
    <property type="entry name" value="alpha/beta-Hydrolases"/>
    <property type="match status" value="1"/>
</dbReference>
<evidence type="ECO:0000313" key="2">
    <source>
        <dbReference type="EMBL" id="MDI2112869.1"/>
    </source>
</evidence>
<dbReference type="InterPro" id="IPR029058">
    <property type="entry name" value="AB_hydrolase_fold"/>
</dbReference>
<dbReference type="Gene3D" id="3.40.50.1820">
    <property type="entry name" value="alpha/beta hydrolase"/>
    <property type="match status" value="1"/>
</dbReference>
<comment type="caution">
    <text evidence="2">The sequence shown here is derived from an EMBL/GenBank/DDBJ whole genome shotgun (WGS) entry which is preliminary data.</text>
</comment>
<dbReference type="PRINTS" id="PR00111">
    <property type="entry name" value="ABHYDROLASE"/>
</dbReference>
<organism evidence="2 3">
    <name type="scientific">Commensalibacter nepenthis</name>
    <dbReference type="NCBI Taxonomy" id="3043872"/>
    <lineage>
        <taxon>Bacteria</taxon>
        <taxon>Pseudomonadati</taxon>
        <taxon>Pseudomonadota</taxon>
        <taxon>Alphaproteobacteria</taxon>
        <taxon>Acetobacterales</taxon>
        <taxon>Acetobacteraceae</taxon>
    </lineage>
</organism>
<dbReference type="InterPro" id="IPR022742">
    <property type="entry name" value="Hydrolase_4"/>
</dbReference>
<proteinExistence type="predicted"/>
<reference evidence="2" key="1">
    <citation type="submission" date="2023-05" db="EMBL/GenBank/DDBJ databases">
        <title>Whole genome sequence of Commensalibacter sp.</title>
        <authorList>
            <person name="Charoenyingcharoen P."/>
            <person name="Yukphan P."/>
        </authorList>
    </citation>
    <scope>NUCLEOTIDE SEQUENCE</scope>
    <source>
        <strain evidence="2">TBRC 10068</strain>
    </source>
</reference>
<sequence length="353" mass="39579">MGCSFLGGNSHNAQAKNSQKTVEMVQQQNSNDPYARYKNLIPASEWLILSDGAKIPLRIWQAPAQRVIILALHGFNDSRDAWEDSAEYFVDKGISIYSPDQRGFGQAPWRGKWSSTNQMVQDVVEEVAIIKKRFPNTPIYLMGESMGGAVLMCLAARDDAPRVNGYILLAPAVWGSKQIGVVGDISLRFLNLVAPNWRLNPSKTPVKRVTASDNNDSLIRLYFNPLTLHNSRVKALYGLVKLMDDAIKAAPRIKYHSLVLYGDNDQLVPASSMYSVWKQFPKWVRKDYVPGGYHLLLRDKNRKIVVKDIISWINDSDQWLPSGGDAATAAWMSVHGNGKVPFFMPSQMDNIVQ</sequence>
<dbReference type="GO" id="GO:0016787">
    <property type="term" value="F:hydrolase activity"/>
    <property type="evidence" value="ECO:0007669"/>
    <property type="project" value="UniProtKB-KW"/>
</dbReference>
<keyword evidence="2" id="KW-0378">Hydrolase</keyword>
<keyword evidence="3" id="KW-1185">Reference proteome</keyword>
<evidence type="ECO:0000259" key="1">
    <source>
        <dbReference type="Pfam" id="PF12146"/>
    </source>
</evidence>
<dbReference type="InterPro" id="IPR000073">
    <property type="entry name" value="AB_hydrolase_1"/>
</dbReference>
<gene>
    <name evidence="2" type="ORF">QJV33_06155</name>
</gene>
<feature type="domain" description="Serine aminopeptidase S33" evidence="1">
    <location>
        <begin position="65"/>
        <end position="300"/>
    </location>
</feature>
<dbReference type="EMBL" id="JASBAN010000001">
    <property type="protein sequence ID" value="MDI2112869.1"/>
    <property type="molecule type" value="Genomic_DNA"/>
</dbReference>
<evidence type="ECO:0000313" key="3">
    <source>
        <dbReference type="Proteomes" id="UP001431775"/>
    </source>
</evidence>
<dbReference type="RefSeq" id="WP_281462495.1">
    <property type="nucleotide sequence ID" value="NZ_JASBAN010000001.1"/>
</dbReference>
<accession>A0ABT6Q7L0</accession>
<protein>
    <submittedName>
        <fullName evidence="2">Alpha/beta fold hydrolase</fullName>
    </submittedName>
</protein>
<name>A0ABT6Q7L0_9PROT</name>
<dbReference type="Pfam" id="PF12146">
    <property type="entry name" value="Hydrolase_4"/>
    <property type="match status" value="1"/>
</dbReference>